<gene>
    <name evidence="3" type="ORF">OH818_18270</name>
</gene>
<dbReference type="PANTHER" id="PTHR46268:SF6">
    <property type="entry name" value="UNIVERSAL STRESS PROTEIN UP12"/>
    <property type="match status" value="1"/>
</dbReference>
<evidence type="ECO:0000256" key="1">
    <source>
        <dbReference type="ARBA" id="ARBA00008791"/>
    </source>
</evidence>
<evidence type="ECO:0000313" key="4">
    <source>
        <dbReference type="Proteomes" id="UP001164020"/>
    </source>
</evidence>
<evidence type="ECO:0000313" key="3">
    <source>
        <dbReference type="EMBL" id="WAP67456.1"/>
    </source>
</evidence>
<dbReference type="InterPro" id="IPR006015">
    <property type="entry name" value="Universal_stress_UspA"/>
</dbReference>
<accession>A0ABY7BUK3</accession>
<evidence type="ECO:0000259" key="2">
    <source>
        <dbReference type="Pfam" id="PF00582"/>
    </source>
</evidence>
<keyword evidence="4" id="KW-1185">Reference proteome</keyword>
<dbReference type="Pfam" id="PF00582">
    <property type="entry name" value="Usp"/>
    <property type="match status" value="1"/>
</dbReference>
<dbReference type="InterPro" id="IPR006016">
    <property type="entry name" value="UspA"/>
</dbReference>
<dbReference type="PRINTS" id="PR01438">
    <property type="entry name" value="UNVRSLSTRESS"/>
</dbReference>
<dbReference type="RefSeq" id="WP_268879915.1">
    <property type="nucleotide sequence ID" value="NZ_CP114029.1"/>
</dbReference>
<reference evidence="3" key="1">
    <citation type="submission" date="2022-12" db="EMBL/GenBank/DDBJ databases">
        <title>Jiella pelagia sp. nov., isolated from phosphonate enriched culture of Northwest Pacific surface seawater.</title>
        <authorList>
            <person name="Shin D.Y."/>
            <person name="Hwang C.Y."/>
        </authorList>
    </citation>
    <scope>NUCLEOTIDE SEQUENCE</scope>
    <source>
        <strain evidence="3">HL-NP1</strain>
    </source>
</reference>
<dbReference type="InterPro" id="IPR014729">
    <property type="entry name" value="Rossmann-like_a/b/a_fold"/>
</dbReference>
<dbReference type="Gene3D" id="3.40.50.620">
    <property type="entry name" value="HUPs"/>
    <property type="match status" value="1"/>
</dbReference>
<protein>
    <submittedName>
        <fullName evidence="3">Universal stress protein</fullName>
    </submittedName>
</protein>
<organism evidence="3 4">
    <name type="scientific">Jiella pelagia</name>
    <dbReference type="NCBI Taxonomy" id="2986949"/>
    <lineage>
        <taxon>Bacteria</taxon>
        <taxon>Pseudomonadati</taxon>
        <taxon>Pseudomonadota</taxon>
        <taxon>Alphaproteobacteria</taxon>
        <taxon>Hyphomicrobiales</taxon>
        <taxon>Aurantimonadaceae</taxon>
        <taxon>Jiella</taxon>
    </lineage>
</organism>
<dbReference type="EMBL" id="CP114029">
    <property type="protein sequence ID" value="WAP67456.1"/>
    <property type="molecule type" value="Genomic_DNA"/>
</dbReference>
<dbReference type="CDD" id="cd00293">
    <property type="entry name" value="USP-like"/>
    <property type="match status" value="1"/>
</dbReference>
<feature type="domain" description="UspA" evidence="2">
    <location>
        <begin position="1"/>
        <end position="137"/>
    </location>
</feature>
<sequence>MYEKILVPVDLSHVRALDKALKTAAELAKRYDAELSYFGVTSSSPGPVAHTPEEFGEKLAEFAKERSREDGVTASAEYKVVPDPASDLNHTLLAAIEKSGADLVVMASHRPGLPEHLFASHAGYVAAHSKASVMVVR</sequence>
<name>A0ABY7BUK3_9HYPH</name>
<dbReference type="Proteomes" id="UP001164020">
    <property type="component" value="Chromosome"/>
</dbReference>
<proteinExistence type="inferred from homology"/>
<dbReference type="PANTHER" id="PTHR46268">
    <property type="entry name" value="STRESS RESPONSE PROTEIN NHAX"/>
    <property type="match status" value="1"/>
</dbReference>
<comment type="similarity">
    <text evidence="1">Belongs to the universal stress protein A family.</text>
</comment>
<dbReference type="SUPFAM" id="SSF52402">
    <property type="entry name" value="Adenine nucleotide alpha hydrolases-like"/>
    <property type="match status" value="1"/>
</dbReference>